<dbReference type="AlphaFoldDB" id="B6XVY0"/>
<reference evidence="1 2" key="1">
    <citation type="submission" date="2008-10" db="EMBL/GenBank/DDBJ databases">
        <title>Draft genome sequence of Bifidobacterium catenulatum (DSM 16992).</title>
        <authorList>
            <person name="Sudarsanam P."/>
            <person name="Ley R."/>
            <person name="Guruge J."/>
            <person name="Turnbaugh P.J."/>
            <person name="Mahowald M."/>
            <person name="Liep D."/>
            <person name="Gordon J."/>
        </authorList>
    </citation>
    <scope>NUCLEOTIDE SEQUENCE [LARGE SCALE GENOMIC DNA]</scope>
    <source>
        <strain evidence="1 2">DSM 16992</strain>
    </source>
</reference>
<organism evidence="1 2">
    <name type="scientific">Bifidobacterium catenulatum DSM 16992 = JCM 1194 = LMG 11043</name>
    <dbReference type="NCBI Taxonomy" id="566552"/>
    <lineage>
        <taxon>Bacteria</taxon>
        <taxon>Bacillati</taxon>
        <taxon>Actinomycetota</taxon>
        <taxon>Actinomycetes</taxon>
        <taxon>Bifidobacteriales</taxon>
        <taxon>Bifidobacteriaceae</taxon>
        <taxon>Bifidobacterium</taxon>
    </lineage>
</organism>
<protein>
    <submittedName>
        <fullName evidence="1">Uncharacterized protein</fullName>
    </submittedName>
</protein>
<evidence type="ECO:0000313" key="2">
    <source>
        <dbReference type="Proteomes" id="UP000003882"/>
    </source>
</evidence>
<accession>B6XVY0</accession>
<sequence>MRLREELKKIPMLKTVSMGIFVSIYQRFGAMGRFRFENDTITR</sequence>
<comment type="caution">
    <text evidence="1">The sequence shown here is derived from an EMBL/GenBank/DDBJ whole genome shotgun (WGS) entry which is preliminary data.</text>
</comment>
<dbReference type="EMBL" id="ABXY01000017">
    <property type="protein sequence ID" value="EEB21301.1"/>
    <property type="molecule type" value="Genomic_DNA"/>
</dbReference>
<reference evidence="1 2" key="2">
    <citation type="submission" date="2008-10" db="EMBL/GenBank/DDBJ databases">
        <authorList>
            <person name="Fulton L."/>
            <person name="Clifton S."/>
            <person name="Fulton B."/>
            <person name="Xu J."/>
            <person name="Minx P."/>
            <person name="Pepin K.H."/>
            <person name="Johnson M."/>
            <person name="Bhonagiri V."/>
            <person name="Nash W.E."/>
            <person name="Mardis E.R."/>
            <person name="Wilson R.K."/>
        </authorList>
    </citation>
    <scope>NUCLEOTIDE SEQUENCE [LARGE SCALE GENOMIC DNA]</scope>
    <source>
        <strain evidence="1 2">DSM 16992</strain>
    </source>
</reference>
<name>B6XVY0_9BIFI</name>
<gene>
    <name evidence="1" type="ORF">BIFCAT_01397</name>
</gene>
<dbReference type="Proteomes" id="UP000003882">
    <property type="component" value="Unassembled WGS sequence"/>
</dbReference>
<evidence type="ECO:0000313" key="1">
    <source>
        <dbReference type="EMBL" id="EEB21301.1"/>
    </source>
</evidence>
<proteinExistence type="predicted"/>